<dbReference type="Proteomes" id="UP000276133">
    <property type="component" value="Unassembled WGS sequence"/>
</dbReference>
<organism evidence="1 2">
    <name type="scientific">Brachionus plicatilis</name>
    <name type="common">Marine rotifer</name>
    <name type="synonym">Brachionus muelleri</name>
    <dbReference type="NCBI Taxonomy" id="10195"/>
    <lineage>
        <taxon>Eukaryota</taxon>
        <taxon>Metazoa</taxon>
        <taxon>Spiralia</taxon>
        <taxon>Gnathifera</taxon>
        <taxon>Rotifera</taxon>
        <taxon>Eurotatoria</taxon>
        <taxon>Monogononta</taxon>
        <taxon>Pseudotrocha</taxon>
        <taxon>Ploima</taxon>
        <taxon>Brachionidae</taxon>
        <taxon>Brachionus</taxon>
    </lineage>
</organism>
<accession>A0A3M7T4M5</accession>
<protein>
    <submittedName>
        <fullName evidence="1">Uncharacterized protein</fullName>
    </submittedName>
</protein>
<gene>
    <name evidence="1" type="ORF">BpHYR1_003513</name>
</gene>
<proteinExistence type="predicted"/>
<reference evidence="1 2" key="1">
    <citation type="journal article" date="2018" name="Sci. Rep.">
        <title>Genomic signatures of local adaptation to the degree of environmental predictability in rotifers.</title>
        <authorList>
            <person name="Franch-Gras L."/>
            <person name="Hahn C."/>
            <person name="Garcia-Roger E.M."/>
            <person name="Carmona M.J."/>
            <person name="Serra M."/>
            <person name="Gomez A."/>
        </authorList>
    </citation>
    <scope>NUCLEOTIDE SEQUENCE [LARGE SCALE GENOMIC DNA]</scope>
    <source>
        <strain evidence="1">HYR1</strain>
    </source>
</reference>
<keyword evidence="2" id="KW-1185">Reference proteome</keyword>
<name>A0A3M7T4M5_BRAPC</name>
<evidence type="ECO:0000313" key="2">
    <source>
        <dbReference type="Proteomes" id="UP000276133"/>
    </source>
</evidence>
<comment type="caution">
    <text evidence="1">The sequence shown here is derived from an EMBL/GenBank/DDBJ whole genome shotgun (WGS) entry which is preliminary data.</text>
</comment>
<sequence>MTFLFFKI</sequence>
<evidence type="ECO:0000313" key="1">
    <source>
        <dbReference type="EMBL" id="RNA42905.1"/>
    </source>
</evidence>
<dbReference type="EMBL" id="REGN01000301">
    <property type="protein sequence ID" value="RNA42905.1"/>
    <property type="molecule type" value="Genomic_DNA"/>
</dbReference>